<comment type="cofactor">
    <cofactor evidence="1">
        <name>biotin</name>
        <dbReference type="ChEBI" id="CHEBI:57586"/>
    </cofactor>
</comment>
<dbReference type="Gene3D" id="3.30.470.20">
    <property type="entry name" value="ATP-grasp fold, B domain"/>
    <property type="match status" value="1"/>
</dbReference>
<dbReference type="InterPro" id="IPR011053">
    <property type="entry name" value="Single_hybrid_motif"/>
</dbReference>
<dbReference type="SMART" id="SM00878">
    <property type="entry name" value="Biotin_carb_C"/>
    <property type="match status" value="1"/>
</dbReference>
<dbReference type="SUPFAM" id="SSF56059">
    <property type="entry name" value="Glutathione synthetase ATP-binding domain-like"/>
    <property type="match status" value="1"/>
</dbReference>
<dbReference type="Pfam" id="PF00289">
    <property type="entry name" value="Biotin_carb_N"/>
    <property type="match status" value="1"/>
</dbReference>
<dbReference type="InterPro" id="IPR011761">
    <property type="entry name" value="ATP-grasp"/>
</dbReference>
<dbReference type="Pfam" id="PF02785">
    <property type="entry name" value="Biotin_carb_C"/>
    <property type="match status" value="1"/>
</dbReference>
<evidence type="ECO:0000256" key="1">
    <source>
        <dbReference type="ARBA" id="ARBA00001953"/>
    </source>
</evidence>
<dbReference type="RefSeq" id="WP_280525038.1">
    <property type="nucleotide sequence ID" value="NZ_BMOA01000021.1"/>
</dbReference>
<dbReference type="InterPro" id="IPR005481">
    <property type="entry name" value="BC-like_N"/>
</dbReference>
<dbReference type="EC" id="6.3.4.14" evidence="2"/>
<dbReference type="InterPro" id="IPR005482">
    <property type="entry name" value="Biotin_COase_C"/>
</dbReference>
<dbReference type="InterPro" id="IPR005479">
    <property type="entry name" value="CPAse_ATP-bd"/>
</dbReference>
<dbReference type="InterPro" id="IPR001882">
    <property type="entry name" value="Biotin_BS"/>
</dbReference>
<evidence type="ECO:0000259" key="10">
    <source>
        <dbReference type="PROSITE" id="PS50975"/>
    </source>
</evidence>
<keyword evidence="4 8" id="KW-0547">Nucleotide-binding</keyword>
<dbReference type="FunFam" id="3.40.50.20:FF:000010">
    <property type="entry name" value="Propionyl-CoA carboxylase subunit alpha"/>
    <property type="match status" value="1"/>
</dbReference>
<dbReference type="EMBL" id="VFPS01000003">
    <property type="protein sequence ID" value="TQM98210.1"/>
    <property type="molecule type" value="Genomic_DNA"/>
</dbReference>
<accession>A0A4Y3UP27</accession>
<dbReference type="InterPro" id="IPR050856">
    <property type="entry name" value="Biotin_carboxylase_complex"/>
</dbReference>
<evidence type="ECO:0000256" key="2">
    <source>
        <dbReference type="ARBA" id="ARBA00013263"/>
    </source>
</evidence>
<dbReference type="PROSITE" id="PS50979">
    <property type="entry name" value="BC"/>
    <property type="match status" value="1"/>
</dbReference>
<keyword evidence="13" id="KW-1185">Reference proteome</keyword>
<dbReference type="PANTHER" id="PTHR18866">
    <property type="entry name" value="CARBOXYLASE:PYRUVATE/ACETYL-COA/PROPIONYL-COA CARBOXYLASE"/>
    <property type="match status" value="1"/>
</dbReference>
<dbReference type="GO" id="GO:0004075">
    <property type="term" value="F:biotin carboxylase activity"/>
    <property type="evidence" value="ECO:0007669"/>
    <property type="project" value="UniProtKB-EC"/>
</dbReference>
<keyword evidence="3" id="KW-0436">Ligase</keyword>
<dbReference type="InterPro" id="IPR016185">
    <property type="entry name" value="PreATP-grasp_dom_sf"/>
</dbReference>
<dbReference type="GO" id="GO:0005524">
    <property type="term" value="F:ATP binding"/>
    <property type="evidence" value="ECO:0007669"/>
    <property type="project" value="UniProtKB-UniRule"/>
</dbReference>
<keyword evidence="6" id="KW-0092">Biotin</keyword>
<dbReference type="InterPro" id="IPR011054">
    <property type="entry name" value="Rudment_hybrid_motif"/>
</dbReference>
<dbReference type="PROSITE" id="PS00867">
    <property type="entry name" value="CPSASE_2"/>
    <property type="match status" value="1"/>
</dbReference>
<gene>
    <name evidence="12" type="ORF">FHX68_2246</name>
</gene>
<dbReference type="SUPFAM" id="SSF52440">
    <property type="entry name" value="PreATP-grasp domain"/>
    <property type="match status" value="1"/>
</dbReference>
<reference evidence="12 13" key="1">
    <citation type="submission" date="2019-06" db="EMBL/GenBank/DDBJ databases">
        <title>Sequencing the genomes of 1000 actinobacteria strains.</title>
        <authorList>
            <person name="Klenk H.-P."/>
        </authorList>
    </citation>
    <scope>NUCLEOTIDE SEQUENCE [LARGE SCALE GENOMIC DNA]</scope>
    <source>
        <strain evidence="12 13">DSM 20427</strain>
    </source>
</reference>
<evidence type="ECO:0000256" key="5">
    <source>
        <dbReference type="ARBA" id="ARBA00022840"/>
    </source>
</evidence>
<dbReference type="Pfam" id="PF21139">
    <property type="entry name" value="BT_MCC_alpha"/>
    <property type="match status" value="1"/>
</dbReference>
<dbReference type="GO" id="GO:0046872">
    <property type="term" value="F:metal ion binding"/>
    <property type="evidence" value="ECO:0007669"/>
    <property type="project" value="InterPro"/>
</dbReference>
<proteinExistence type="predicted"/>
<name>A0A4Y3UP27_9MICO</name>
<evidence type="ECO:0000259" key="11">
    <source>
        <dbReference type="PROSITE" id="PS50979"/>
    </source>
</evidence>
<feature type="domain" description="ATP-grasp" evidence="10">
    <location>
        <begin position="127"/>
        <end position="326"/>
    </location>
</feature>
<comment type="pathway">
    <text evidence="7">Amino-acid degradation; L-leucine degradation.</text>
</comment>
<evidence type="ECO:0000256" key="4">
    <source>
        <dbReference type="ARBA" id="ARBA00022741"/>
    </source>
</evidence>
<dbReference type="InterPro" id="IPR011764">
    <property type="entry name" value="Biotin_carboxylation_dom"/>
</dbReference>
<protein>
    <recommendedName>
        <fullName evidence="2">biotin carboxylase</fullName>
        <ecNumber evidence="2">6.3.4.14</ecNumber>
    </recommendedName>
</protein>
<evidence type="ECO:0000256" key="7">
    <source>
        <dbReference type="ARBA" id="ARBA00046317"/>
    </source>
</evidence>
<dbReference type="PANTHER" id="PTHR18866:SF33">
    <property type="entry name" value="METHYLCROTONOYL-COA CARBOXYLASE SUBUNIT ALPHA, MITOCHONDRIAL-RELATED"/>
    <property type="match status" value="1"/>
</dbReference>
<dbReference type="Pfam" id="PF02786">
    <property type="entry name" value="CPSase_L_D2"/>
    <property type="match status" value="1"/>
</dbReference>
<dbReference type="PROSITE" id="PS50968">
    <property type="entry name" value="BIOTINYL_LIPOYL"/>
    <property type="match status" value="1"/>
</dbReference>
<dbReference type="SUPFAM" id="SSF51246">
    <property type="entry name" value="Rudiment single hybrid motif"/>
    <property type="match status" value="1"/>
</dbReference>
<dbReference type="InterPro" id="IPR048429">
    <property type="entry name" value="MCC_alpha_BT"/>
</dbReference>
<dbReference type="Gene3D" id="3.30.700.40">
    <property type="match status" value="1"/>
</dbReference>
<evidence type="ECO:0000313" key="12">
    <source>
        <dbReference type="EMBL" id="TQM98210.1"/>
    </source>
</evidence>
<evidence type="ECO:0000259" key="9">
    <source>
        <dbReference type="PROSITE" id="PS50968"/>
    </source>
</evidence>
<organism evidence="12 13">
    <name type="scientific">Microbacterium lacticum</name>
    <dbReference type="NCBI Taxonomy" id="33885"/>
    <lineage>
        <taxon>Bacteria</taxon>
        <taxon>Bacillati</taxon>
        <taxon>Actinomycetota</taxon>
        <taxon>Actinomycetes</taxon>
        <taxon>Micrococcales</taxon>
        <taxon>Microbacteriaceae</taxon>
        <taxon>Microbacterium</taxon>
    </lineage>
</organism>
<evidence type="ECO:0000256" key="3">
    <source>
        <dbReference type="ARBA" id="ARBA00022598"/>
    </source>
</evidence>
<dbReference type="Pfam" id="PF00364">
    <property type="entry name" value="Biotin_lipoyl"/>
    <property type="match status" value="1"/>
</dbReference>
<sequence length="688" mass="71402">MTAMPSRTISKVLIANRGEIAVRIIRTLRSLGIRSVAVYSDADAGALHVRLADEAVRLGPAPAAESYLSIERVLDAARRTGADAIHPGFGFLAENAAFARACADAGIVFIGPGAEAIEVMGDKISAKRTVEARGVPTVPGLARPGLTDDELIAGAADVGLPVLIKPSAGGGGKGMHVVEDASGLPAAVAAARREAAASFGDDTLFLERYVTTPRHIEVQILADAHGAVVHLGERECSLQRRHQKVVEEAPSPLLDAATRARIGAAACETARSVGYVGAGTVEFIVPGDSPDEFFFMEMNTRLQVEHPVTELVTGLDLVELQLRIAAGEPLPLTQDEVTLDGHAIEVRVYAEDPRAGFLPTGGHVERVVHPAGVGIRVDTSLEDGLDVSTDYDPMLAKIIASGPDREEARRRLVAALADTAIFGFETNLTFLRLLLERPEMIAGDLDTGLIARVFDELAFPAVAPRAFAEAALILHARDAADAARAAAGSGAGRTAPTGPWARVDGWRLGGAAPSVFDLEAGADVERVRVWASPLRVAVGDADVTADAAADSTVASVAVEAGRATVSIGGVARSFPFAVGTDGVWLSDGGEAVHVRERRESYGAVAASDASPTLVSPLPGTVVMVSVADGDRVDAGDAVAVVEAMKMEHVLRATVAGTVRLGVAVGDQVTRSGIVATIEATEAVDSDDA</sequence>
<keyword evidence="5 8" id="KW-0067">ATP-binding</keyword>
<dbReference type="AlphaFoldDB" id="A0A4Y3UP27"/>
<dbReference type="PROSITE" id="PS50975">
    <property type="entry name" value="ATP_GRASP"/>
    <property type="match status" value="1"/>
</dbReference>
<dbReference type="PROSITE" id="PS00188">
    <property type="entry name" value="BIOTIN"/>
    <property type="match status" value="1"/>
</dbReference>
<feature type="domain" description="Biotin carboxylation" evidence="11">
    <location>
        <begin position="8"/>
        <end position="455"/>
    </location>
</feature>
<dbReference type="CDD" id="cd06850">
    <property type="entry name" value="biotinyl_domain"/>
    <property type="match status" value="1"/>
</dbReference>
<dbReference type="Proteomes" id="UP000319804">
    <property type="component" value="Unassembled WGS sequence"/>
</dbReference>
<comment type="caution">
    <text evidence="12">The sequence shown here is derived from an EMBL/GenBank/DDBJ whole genome shotgun (WGS) entry which is preliminary data.</text>
</comment>
<feature type="domain" description="Lipoyl-binding" evidence="9">
    <location>
        <begin position="604"/>
        <end position="678"/>
    </location>
</feature>
<evidence type="ECO:0000313" key="13">
    <source>
        <dbReference type="Proteomes" id="UP000319804"/>
    </source>
</evidence>
<dbReference type="InterPro" id="IPR000089">
    <property type="entry name" value="Biotin_lipoyl"/>
</dbReference>
<dbReference type="SUPFAM" id="SSF51230">
    <property type="entry name" value="Single hybrid motif"/>
    <property type="match status" value="1"/>
</dbReference>
<evidence type="ECO:0000256" key="8">
    <source>
        <dbReference type="PROSITE-ProRule" id="PRU00409"/>
    </source>
</evidence>
<dbReference type="Gene3D" id="2.40.50.100">
    <property type="match status" value="1"/>
</dbReference>
<dbReference type="FunFam" id="3.30.470.20:FF:000028">
    <property type="entry name" value="Methylcrotonoyl-CoA carboxylase subunit alpha, mitochondrial"/>
    <property type="match status" value="1"/>
</dbReference>
<evidence type="ECO:0000256" key="6">
    <source>
        <dbReference type="ARBA" id="ARBA00023267"/>
    </source>
</evidence>